<dbReference type="Proteomes" id="UP000199205">
    <property type="component" value="Unassembled WGS sequence"/>
</dbReference>
<accession>A0A1C3U465</accession>
<comment type="cofactor">
    <cofactor evidence="1">
        <name>Zn(2+)</name>
        <dbReference type="ChEBI" id="CHEBI:29105"/>
    </cofactor>
</comment>
<dbReference type="GO" id="GO:0046872">
    <property type="term" value="F:metal ion binding"/>
    <property type="evidence" value="ECO:0007669"/>
    <property type="project" value="UniProtKB-KW"/>
</dbReference>
<keyword evidence="11 12" id="KW-0472">Membrane</keyword>
<evidence type="ECO:0000259" key="13">
    <source>
        <dbReference type="Pfam" id="PF02163"/>
    </source>
</evidence>
<evidence type="ECO:0000313" key="15">
    <source>
        <dbReference type="Proteomes" id="UP000199205"/>
    </source>
</evidence>
<reference evidence="14 15" key="1">
    <citation type="submission" date="2016-08" db="EMBL/GenBank/DDBJ databases">
        <authorList>
            <person name="Seilhamer J.J."/>
        </authorList>
    </citation>
    <scope>NUCLEOTIDE SEQUENCE [LARGE SCALE GENOMIC DNA]</scope>
    <source>
        <strain evidence="14 15">P1-7</strain>
    </source>
</reference>
<dbReference type="InterPro" id="IPR008915">
    <property type="entry name" value="Peptidase_M50"/>
</dbReference>
<keyword evidence="7" id="KW-0378">Hydrolase</keyword>
<comment type="similarity">
    <text evidence="3">Belongs to the peptidase M50B family.</text>
</comment>
<evidence type="ECO:0000256" key="8">
    <source>
        <dbReference type="ARBA" id="ARBA00022833"/>
    </source>
</evidence>
<evidence type="ECO:0000256" key="2">
    <source>
        <dbReference type="ARBA" id="ARBA00004141"/>
    </source>
</evidence>
<feature type="transmembrane region" description="Helical" evidence="12">
    <location>
        <begin position="104"/>
        <end position="124"/>
    </location>
</feature>
<dbReference type="GO" id="GO:0016020">
    <property type="term" value="C:membrane"/>
    <property type="evidence" value="ECO:0007669"/>
    <property type="project" value="UniProtKB-SubCell"/>
</dbReference>
<protein>
    <submittedName>
        <fullName evidence="14">Zn-dependent protease (Includes SpoIVFB)</fullName>
    </submittedName>
</protein>
<evidence type="ECO:0000256" key="3">
    <source>
        <dbReference type="ARBA" id="ARBA00007931"/>
    </source>
</evidence>
<keyword evidence="10" id="KW-0482">Metalloprotease</keyword>
<feature type="transmembrane region" description="Helical" evidence="12">
    <location>
        <begin position="154"/>
        <end position="177"/>
    </location>
</feature>
<evidence type="ECO:0000256" key="10">
    <source>
        <dbReference type="ARBA" id="ARBA00023049"/>
    </source>
</evidence>
<evidence type="ECO:0000256" key="11">
    <source>
        <dbReference type="ARBA" id="ARBA00023136"/>
    </source>
</evidence>
<evidence type="ECO:0000256" key="7">
    <source>
        <dbReference type="ARBA" id="ARBA00022801"/>
    </source>
</evidence>
<keyword evidence="5 12" id="KW-0812">Transmembrane</keyword>
<evidence type="ECO:0000256" key="1">
    <source>
        <dbReference type="ARBA" id="ARBA00001947"/>
    </source>
</evidence>
<gene>
    <name evidence="14" type="ORF">GA0061101_101467</name>
</gene>
<proteinExistence type="inferred from homology"/>
<keyword evidence="9 12" id="KW-1133">Transmembrane helix</keyword>
<dbReference type="EMBL" id="FMAF01000001">
    <property type="protein sequence ID" value="SCB10260.1"/>
    <property type="molecule type" value="Genomic_DNA"/>
</dbReference>
<dbReference type="GO" id="GO:0008237">
    <property type="term" value="F:metallopeptidase activity"/>
    <property type="evidence" value="ECO:0007669"/>
    <property type="project" value="UniProtKB-KW"/>
</dbReference>
<dbReference type="OrthoDB" id="9781963at2"/>
<feature type="transmembrane region" description="Helical" evidence="12">
    <location>
        <begin position="198"/>
        <end position="228"/>
    </location>
</feature>
<evidence type="ECO:0000256" key="6">
    <source>
        <dbReference type="ARBA" id="ARBA00022723"/>
    </source>
</evidence>
<keyword evidence="6" id="KW-0479">Metal-binding</keyword>
<organism evidence="14 15">
    <name type="scientific">Rhizobium lusitanum</name>
    <dbReference type="NCBI Taxonomy" id="293958"/>
    <lineage>
        <taxon>Bacteria</taxon>
        <taxon>Pseudomonadati</taxon>
        <taxon>Pseudomonadota</taxon>
        <taxon>Alphaproteobacteria</taxon>
        <taxon>Hyphomicrobiales</taxon>
        <taxon>Rhizobiaceae</taxon>
        <taxon>Rhizobium/Agrobacterium group</taxon>
        <taxon>Rhizobium</taxon>
    </lineage>
</organism>
<evidence type="ECO:0000256" key="12">
    <source>
        <dbReference type="SAM" id="Phobius"/>
    </source>
</evidence>
<feature type="transmembrane region" description="Helical" evidence="12">
    <location>
        <begin position="20"/>
        <end position="38"/>
    </location>
</feature>
<dbReference type="PANTHER" id="PTHR39188">
    <property type="entry name" value="MEMBRANE-ASSOCIATED ZINC METALLOPROTEASE M50B"/>
    <property type="match status" value="1"/>
</dbReference>
<feature type="domain" description="Peptidase M50" evidence="13">
    <location>
        <begin position="53"/>
        <end position="124"/>
    </location>
</feature>
<comment type="subcellular location">
    <subcellularLocation>
        <location evidence="2">Membrane</location>
        <topology evidence="2">Multi-pass membrane protein</topology>
    </subcellularLocation>
</comment>
<evidence type="ECO:0000256" key="4">
    <source>
        <dbReference type="ARBA" id="ARBA00022670"/>
    </source>
</evidence>
<dbReference type="PANTHER" id="PTHR39188:SF3">
    <property type="entry name" value="STAGE IV SPORULATION PROTEIN FB"/>
    <property type="match status" value="1"/>
</dbReference>
<dbReference type="RefSeq" id="WP_092572934.1">
    <property type="nucleotide sequence ID" value="NZ_FMAF01000001.1"/>
</dbReference>
<keyword evidence="8" id="KW-0862">Zinc</keyword>
<sequence length="250" mass="27001">MKLTCYDEGLELTIAGLPPIWLHGGIMIVAFFITFPLWSRFSATGFIAAGLVAVGIILSILAHELGHSLTARYLGFTPTLIRLHAGGGQAILETEGSTHIERRLITIAGPIINLVLGLVLLLAYHTAIQNSLSPVAPSPEAPWFRPPPTAVPPLFTALLWLGVLNLVWCGVNLLPAFPLDGGNLLYEALEARYGSYRALFWTGLLGTAFAIAAKIIFIIGILTGLVIWSPPYLKPNLQALRASRQHRPAT</sequence>
<name>A0A1C3U465_9HYPH</name>
<dbReference type="Pfam" id="PF02163">
    <property type="entry name" value="Peptidase_M50"/>
    <property type="match status" value="1"/>
</dbReference>
<evidence type="ECO:0000313" key="14">
    <source>
        <dbReference type="EMBL" id="SCB10260.1"/>
    </source>
</evidence>
<dbReference type="GO" id="GO:0006508">
    <property type="term" value="P:proteolysis"/>
    <property type="evidence" value="ECO:0007669"/>
    <property type="project" value="UniProtKB-KW"/>
</dbReference>
<evidence type="ECO:0000256" key="9">
    <source>
        <dbReference type="ARBA" id="ARBA00022989"/>
    </source>
</evidence>
<evidence type="ECO:0000256" key="5">
    <source>
        <dbReference type="ARBA" id="ARBA00022692"/>
    </source>
</evidence>
<feature type="transmembrane region" description="Helical" evidence="12">
    <location>
        <begin position="45"/>
        <end position="62"/>
    </location>
</feature>
<dbReference type="AlphaFoldDB" id="A0A1C3U465"/>
<keyword evidence="4 14" id="KW-0645">Protease</keyword>